<reference evidence="2" key="1">
    <citation type="submission" date="2020-08" db="EMBL/GenBank/DDBJ databases">
        <title>Genome public.</title>
        <authorList>
            <person name="Liu C."/>
            <person name="Sun Q."/>
        </authorList>
    </citation>
    <scope>NUCLEOTIDE SEQUENCE</scope>
    <source>
        <strain evidence="2">NSJ-33</strain>
    </source>
</reference>
<accession>A0A926E6M4</accession>
<dbReference type="Proteomes" id="UP000610760">
    <property type="component" value="Unassembled WGS sequence"/>
</dbReference>
<comment type="caution">
    <text evidence="2">The sequence shown here is derived from an EMBL/GenBank/DDBJ whole genome shotgun (WGS) entry which is preliminary data.</text>
</comment>
<keyword evidence="1" id="KW-1133">Transmembrane helix</keyword>
<gene>
    <name evidence="2" type="ORF">H8710_10515</name>
</gene>
<dbReference type="AlphaFoldDB" id="A0A926E6M4"/>
<sequence>MKKTLLFLLFLLSGIILGTIITNLAQDVSFLKWLCWGDSIGVGYPNPVSVDLAIIKLNFGFVLEVNIAKLLCIIGSILIYAKVARKI</sequence>
<protein>
    <submittedName>
        <fullName evidence="2">DUF4321 domain-containing protein</fullName>
    </submittedName>
</protein>
<dbReference type="InterPro" id="IPR025470">
    <property type="entry name" value="DUF4321"/>
</dbReference>
<feature type="transmembrane region" description="Helical" evidence="1">
    <location>
        <begin position="59"/>
        <end position="81"/>
    </location>
</feature>
<keyword evidence="3" id="KW-1185">Reference proteome</keyword>
<keyword evidence="1" id="KW-0812">Transmembrane</keyword>
<dbReference type="RefSeq" id="WP_249295482.1">
    <property type="nucleotide sequence ID" value="NZ_JACRSV010000003.1"/>
</dbReference>
<dbReference type="EMBL" id="JACRSV010000003">
    <property type="protein sequence ID" value="MBC8560495.1"/>
    <property type="molecule type" value="Genomic_DNA"/>
</dbReference>
<name>A0A926E6M4_9FIRM</name>
<evidence type="ECO:0000313" key="2">
    <source>
        <dbReference type="EMBL" id="MBC8560495.1"/>
    </source>
</evidence>
<proteinExistence type="predicted"/>
<keyword evidence="1" id="KW-0472">Membrane</keyword>
<organism evidence="2 3">
    <name type="scientific">Fumia xinanensis</name>
    <dbReference type="NCBI Taxonomy" id="2763659"/>
    <lineage>
        <taxon>Bacteria</taxon>
        <taxon>Bacillati</taxon>
        <taxon>Bacillota</taxon>
        <taxon>Clostridia</taxon>
        <taxon>Eubacteriales</taxon>
        <taxon>Oscillospiraceae</taxon>
        <taxon>Fumia</taxon>
    </lineage>
</organism>
<evidence type="ECO:0000313" key="3">
    <source>
        <dbReference type="Proteomes" id="UP000610760"/>
    </source>
</evidence>
<evidence type="ECO:0000256" key="1">
    <source>
        <dbReference type="SAM" id="Phobius"/>
    </source>
</evidence>
<dbReference type="Pfam" id="PF14209">
    <property type="entry name" value="DUF4321"/>
    <property type="match status" value="1"/>
</dbReference>